<keyword evidence="8" id="KW-1185">Reference proteome</keyword>
<feature type="transmembrane region" description="Helical" evidence="6">
    <location>
        <begin position="39"/>
        <end position="59"/>
    </location>
</feature>
<evidence type="ECO:0000256" key="1">
    <source>
        <dbReference type="ARBA" id="ARBA00004651"/>
    </source>
</evidence>
<dbReference type="RefSeq" id="WP_191158725.1">
    <property type="nucleotide sequence ID" value="NZ_JACXAI010000015.1"/>
</dbReference>
<dbReference type="Gene3D" id="1.20.1250.20">
    <property type="entry name" value="MFS general substrate transporter like domains"/>
    <property type="match status" value="1"/>
</dbReference>
<dbReference type="SUPFAM" id="SSF103473">
    <property type="entry name" value="MFS general substrate transporter"/>
    <property type="match status" value="1"/>
</dbReference>
<keyword evidence="2" id="KW-1003">Cell membrane</keyword>
<feature type="transmembrane region" description="Helical" evidence="6">
    <location>
        <begin position="343"/>
        <end position="365"/>
    </location>
</feature>
<dbReference type="PANTHER" id="PTHR23513">
    <property type="entry name" value="INTEGRAL MEMBRANE EFFLUX PROTEIN-RELATED"/>
    <property type="match status" value="1"/>
</dbReference>
<dbReference type="InterPro" id="IPR036259">
    <property type="entry name" value="MFS_trans_sf"/>
</dbReference>
<dbReference type="PANTHER" id="PTHR23513:SF19">
    <property type="entry name" value="MAJOR FACILITATOR SUPERFAMILY (MFS) PROFILE DOMAIN-CONTAINING PROTEIN"/>
    <property type="match status" value="1"/>
</dbReference>
<keyword evidence="5 6" id="KW-0472">Membrane</keyword>
<accession>A0A926NHZ5</accession>
<dbReference type="EMBL" id="JACXAI010000015">
    <property type="protein sequence ID" value="MBD1381135.1"/>
    <property type="molecule type" value="Genomic_DNA"/>
</dbReference>
<evidence type="ECO:0000256" key="3">
    <source>
        <dbReference type="ARBA" id="ARBA00022692"/>
    </source>
</evidence>
<evidence type="ECO:0000256" key="2">
    <source>
        <dbReference type="ARBA" id="ARBA00022475"/>
    </source>
</evidence>
<dbReference type="GO" id="GO:0022857">
    <property type="term" value="F:transmembrane transporter activity"/>
    <property type="evidence" value="ECO:0007669"/>
    <property type="project" value="InterPro"/>
</dbReference>
<evidence type="ECO:0000313" key="8">
    <source>
        <dbReference type="Proteomes" id="UP000626844"/>
    </source>
</evidence>
<evidence type="ECO:0000256" key="6">
    <source>
        <dbReference type="SAM" id="Phobius"/>
    </source>
</evidence>
<protein>
    <submittedName>
        <fullName evidence="7">MFS transporter</fullName>
    </submittedName>
</protein>
<reference evidence="7" key="1">
    <citation type="submission" date="2020-09" db="EMBL/GenBank/DDBJ databases">
        <title>A novel bacterium of genus Bacillus, isolated from South China Sea.</title>
        <authorList>
            <person name="Huang H."/>
            <person name="Mo K."/>
            <person name="Hu Y."/>
        </authorList>
    </citation>
    <scope>NUCLEOTIDE SEQUENCE</scope>
    <source>
        <strain evidence="7">IB182487</strain>
    </source>
</reference>
<comment type="subcellular location">
    <subcellularLocation>
        <location evidence="1">Cell membrane</location>
        <topology evidence="1">Multi-pass membrane protein</topology>
    </subcellularLocation>
</comment>
<dbReference type="CDD" id="cd06173">
    <property type="entry name" value="MFS_MefA_like"/>
    <property type="match status" value="1"/>
</dbReference>
<feature type="transmembrane region" description="Helical" evidence="6">
    <location>
        <begin position="71"/>
        <end position="94"/>
    </location>
</feature>
<dbReference type="GO" id="GO:0005886">
    <property type="term" value="C:plasma membrane"/>
    <property type="evidence" value="ECO:0007669"/>
    <property type="project" value="UniProtKB-SubCell"/>
</dbReference>
<keyword evidence="4 6" id="KW-1133">Transmembrane helix</keyword>
<evidence type="ECO:0000256" key="4">
    <source>
        <dbReference type="ARBA" id="ARBA00022989"/>
    </source>
</evidence>
<proteinExistence type="predicted"/>
<feature type="transmembrane region" description="Helical" evidence="6">
    <location>
        <begin position="371"/>
        <end position="390"/>
    </location>
</feature>
<feature type="transmembrane region" description="Helical" evidence="6">
    <location>
        <begin position="252"/>
        <end position="270"/>
    </location>
</feature>
<feature type="transmembrane region" description="Helical" evidence="6">
    <location>
        <begin position="100"/>
        <end position="120"/>
    </location>
</feature>
<gene>
    <name evidence="7" type="ORF">IC621_12920</name>
</gene>
<evidence type="ECO:0000313" key="7">
    <source>
        <dbReference type="EMBL" id="MBD1381135.1"/>
    </source>
</evidence>
<evidence type="ECO:0000256" key="5">
    <source>
        <dbReference type="ARBA" id="ARBA00023136"/>
    </source>
</evidence>
<dbReference type="Proteomes" id="UP000626844">
    <property type="component" value="Unassembled WGS sequence"/>
</dbReference>
<organism evidence="7 8">
    <name type="scientific">Metabacillus arenae</name>
    <dbReference type="NCBI Taxonomy" id="2771434"/>
    <lineage>
        <taxon>Bacteria</taxon>
        <taxon>Bacillati</taxon>
        <taxon>Bacillota</taxon>
        <taxon>Bacilli</taxon>
        <taxon>Bacillales</taxon>
        <taxon>Bacillaceae</taxon>
        <taxon>Metabacillus</taxon>
    </lineage>
</organism>
<feature type="transmembrane region" description="Helical" evidence="6">
    <location>
        <begin position="282"/>
        <end position="299"/>
    </location>
</feature>
<dbReference type="Pfam" id="PF07690">
    <property type="entry name" value="MFS_1"/>
    <property type="match status" value="1"/>
</dbReference>
<feature type="transmembrane region" description="Helical" evidence="6">
    <location>
        <begin position="305"/>
        <end position="322"/>
    </location>
</feature>
<dbReference type="InterPro" id="IPR011701">
    <property type="entry name" value="MFS"/>
</dbReference>
<name>A0A926NHZ5_9BACI</name>
<keyword evidence="3 6" id="KW-0812">Transmembrane</keyword>
<feature type="transmembrane region" description="Helical" evidence="6">
    <location>
        <begin position="218"/>
        <end position="240"/>
    </location>
</feature>
<dbReference type="AlphaFoldDB" id="A0A926NHZ5"/>
<sequence length="407" mass="44764">MKFNKNVNLLLSGQTLANIGDILYIVSVISSIYKHTGSAAMSSIVPFTITTSMFISSLLTPMLIGRMDLKCLLVGSQIGKTMMLAILAFFLISLLNEQTVFIIFPIISVIALLDGCANPIRYSILPYYVKKEDLLQANGVIEAVTQTVQMGMWFAGSLLLISIGEEKLVWIVFGLFSISSYLLARLSQVEQVPTTNSMNWHQISEGWKTLSRMLVLKAMTWIDIFDTLASSVWIAAILYVYVEEVLQQSEQWWGYLNGSFFAGLIAGSIFCVRNSTFVEKHVRLFIVLGSIGSFAATFLFSLTNIPLLILGLSASMGLFGQFKNIPQNTIIQLSVSKETLPKVYSAFGAIETGIFGVSSLLMGILAEYAGVRSAFLLSAFLLAVVCIIVVKNQHKFVLGDMKKGEEG</sequence>
<feature type="transmembrane region" description="Helical" evidence="6">
    <location>
        <begin position="7"/>
        <end position="33"/>
    </location>
</feature>
<comment type="caution">
    <text evidence="7">The sequence shown here is derived from an EMBL/GenBank/DDBJ whole genome shotgun (WGS) entry which is preliminary data.</text>
</comment>